<organism evidence="1 2">
    <name type="scientific">Diphasiastrum complanatum</name>
    <name type="common">Issler's clubmoss</name>
    <name type="synonym">Lycopodium complanatum</name>
    <dbReference type="NCBI Taxonomy" id="34168"/>
    <lineage>
        <taxon>Eukaryota</taxon>
        <taxon>Viridiplantae</taxon>
        <taxon>Streptophyta</taxon>
        <taxon>Embryophyta</taxon>
        <taxon>Tracheophyta</taxon>
        <taxon>Lycopodiopsida</taxon>
        <taxon>Lycopodiales</taxon>
        <taxon>Lycopodiaceae</taxon>
        <taxon>Lycopodioideae</taxon>
        <taxon>Diphasiastrum</taxon>
    </lineage>
</organism>
<sequence length="270" mass="28739">MPRYYCDYCDTYLTHDSPSVRKQHNQGYKHKLHFVLQANVRNYFQQFEEQQTQSLIDQKVREHLGQTGGFQQVGAAFNQHLASLQYRPPVLHPPTLPIPGSVPQAMPTFRPPVFPAPTPASGYTQSPGVMPTFRPPVAPIPLSASQANGLSTVSNMSATTNVPYHGGPVGSSASTPAAYQQHTLSLPPSSSSVGSFSSSTPAESESGSSQDISRVPGSYASFNSHLSPPVSFTAPSAQGSYSYGQANGNLTHPVQMLNTSASQPPGAPVG</sequence>
<protein>
    <submittedName>
        <fullName evidence="1">Uncharacterized protein</fullName>
    </submittedName>
</protein>
<evidence type="ECO:0000313" key="2">
    <source>
        <dbReference type="Proteomes" id="UP001162992"/>
    </source>
</evidence>
<keyword evidence="2" id="KW-1185">Reference proteome</keyword>
<comment type="caution">
    <text evidence="1">The sequence shown here is derived from an EMBL/GenBank/DDBJ whole genome shotgun (WGS) entry which is preliminary data.</text>
</comment>
<dbReference type="Proteomes" id="UP001162992">
    <property type="component" value="Chromosome 7"/>
</dbReference>
<dbReference type="EMBL" id="CM055098">
    <property type="protein sequence ID" value="KAJ7549639.1"/>
    <property type="molecule type" value="Genomic_DNA"/>
</dbReference>
<name>A0ACC2D649_DIPCM</name>
<accession>A0ACC2D649</accession>
<gene>
    <name evidence="1" type="ORF">O6H91_07G061100</name>
</gene>
<evidence type="ECO:0000313" key="1">
    <source>
        <dbReference type="EMBL" id="KAJ7549639.1"/>
    </source>
</evidence>
<proteinExistence type="predicted"/>
<reference evidence="2" key="1">
    <citation type="journal article" date="2024" name="Proc. Natl. Acad. Sci. U.S.A.">
        <title>Extraordinary preservation of gene collinearity over three hundred million years revealed in homosporous lycophytes.</title>
        <authorList>
            <person name="Li C."/>
            <person name="Wickell D."/>
            <person name="Kuo L.Y."/>
            <person name="Chen X."/>
            <person name="Nie B."/>
            <person name="Liao X."/>
            <person name="Peng D."/>
            <person name="Ji J."/>
            <person name="Jenkins J."/>
            <person name="Williams M."/>
            <person name="Shu S."/>
            <person name="Plott C."/>
            <person name="Barry K."/>
            <person name="Rajasekar S."/>
            <person name="Grimwood J."/>
            <person name="Han X."/>
            <person name="Sun S."/>
            <person name="Hou Z."/>
            <person name="He W."/>
            <person name="Dai G."/>
            <person name="Sun C."/>
            <person name="Schmutz J."/>
            <person name="Leebens-Mack J.H."/>
            <person name="Li F.W."/>
            <person name="Wang L."/>
        </authorList>
    </citation>
    <scope>NUCLEOTIDE SEQUENCE [LARGE SCALE GENOMIC DNA]</scope>
    <source>
        <strain evidence="2">cv. PW_Plant_1</strain>
    </source>
</reference>